<evidence type="ECO:0000313" key="4">
    <source>
        <dbReference type="Proteomes" id="UP000766246"/>
    </source>
</evidence>
<dbReference type="Proteomes" id="UP000766246">
    <property type="component" value="Unassembled WGS sequence"/>
</dbReference>
<organism evidence="3 4">
    <name type="scientific">Pseudobutyrivibrio ruminis</name>
    <dbReference type="NCBI Taxonomy" id="46206"/>
    <lineage>
        <taxon>Bacteria</taxon>
        <taxon>Bacillati</taxon>
        <taxon>Bacillota</taxon>
        <taxon>Clostridia</taxon>
        <taxon>Lachnospirales</taxon>
        <taxon>Lachnospiraceae</taxon>
        <taxon>Pseudobutyrivibrio</taxon>
    </lineage>
</organism>
<dbReference type="PROSITE" id="PS51257">
    <property type="entry name" value="PROKAR_LIPOPROTEIN"/>
    <property type="match status" value="1"/>
</dbReference>
<proteinExistence type="predicted"/>
<evidence type="ECO:0000313" key="3">
    <source>
        <dbReference type="EMBL" id="MBE5919869.1"/>
    </source>
</evidence>
<evidence type="ECO:0000256" key="1">
    <source>
        <dbReference type="SAM" id="MobiDB-lite"/>
    </source>
</evidence>
<dbReference type="AlphaFoldDB" id="A0A927U7T6"/>
<feature type="compositionally biased region" description="Polar residues" evidence="1">
    <location>
        <begin position="28"/>
        <end position="44"/>
    </location>
</feature>
<accession>A0A927U7T6</accession>
<dbReference type="EMBL" id="SVER01000020">
    <property type="protein sequence ID" value="MBE5919869.1"/>
    <property type="molecule type" value="Genomic_DNA"/>
</dbReference>
<feature type="signal peptide" evidence="2">
    <location>
        <begin position="1"/>
        <end position="20"/>
    </location>
</feature>
<keyword evidence="2" id="KW-0732">Signal</keyword>
<reference evidence="3" key="1">
    <citation type="submission" date="2019-04" db="EMBL/GenBank/DDBJ databases">
        <title>Evolution of Biomass-Degrading Anaerobic Consortia Revealed by Metagenomics.</title>
        <authorList>
            <person name="Peng X."/>
        </authorList>
    </citation>
    <scope>NUCLEOTIDE SEQUENCE</scope>
    <source>
        <strain evidence="3">SIG311</strain>
    </source>
</reference>
<feature type="chain" id="PRO_5039466354" evidence="2">
    <location>
        <begin position="21"/>
        <end position="226"/>
    </location>
</feature>
<comment type="caution">
    <text evidence="3">The sequence shown here is derived from an EMBL/GenBank/DDBJ whole genome shotgun (WGS) entry which is preliminary data.</text>
</comment>
<feature type="region of interest" description="Disordered" evidence="1">
    <location>
        <begin position="27"/>
        <end position="55"/>
    </location>
</feature>
<protein>
    <submittedName>
        <fullName evidence="3">Uncharacterized protein</fullName>
    </submittedName>
</protein>
<name>A0A927U7T6_9FIRM</name>
<sequence length="226" mass="24427">MKKMVLALMCLVLLTSCGKAGNVESVEENVTPQQTEEATSSEKAPTTEESEAVDDDSLIDTDLSQILDISECDTFTQIVDKVLEPGMGYTNEKIGDTDALLVCGGAYDNMDGNMAAIDSTIYIYDKDGVPTCLGFVSSHGTAYPLAAKDGILYVAIYHGISTYTITNGELIETEAAWTEYDENGNETYYYSKDGGDATQVDSVDTQTALEEKYADATILNFDVISE</sequence>
<gene>
    <name evidence="3" type="ORF">E7272_08490</name>
</gene>
<evidence type="ECO:0000256" key="2">
    <source>
        <dbReference type="SAM" id="SignalP"/>
    </source>
</evidence>